<reference evidence="1 2" key="1">
    <citation type="submission" date="2013-08" db="EMBL/GenBank/DDBJ databases">
        <title>The genome sequence of Knoellia aerolata.</title>
        <authorList>
            <person name="Zhu W."/>
            <person name="Wang G."/>
        </authorList>
    </citation>
    <scope>NUCLEOTIDE SEQUENCE [LARGE SCALE GENOMIC DNA]</scope>
    <source>
        <strain evidence="1 2">DSM 18566</strain>
    </source>
</reference>
<name>A0A0A0JZW1_9MICO</name>
<dbReference type="EMBL" id="AVPL01000025">
    <property type="protein sequence ID" value="KGN41046.1"/>
    <property type="molecule type" value="Genomic_DNA"/>
</dbReference>
<accession>A0A0A0JZW1</accession>
<evidence type="ECO:0000313" key="2">
    <source>
        <dbReference type="Proteomes" id="UP000030013"/>
    </source>
</evidence>
<dbReference type="RefSeq" id="WP_035937441.1">
    <property type="nucleotide sequence ID" value="NZ_AVPL01000025.1"/>
</dbReference>
<dbReference type="OrthoDB" id="9948858at2"/>
<protein>
    <submittedName>
        <fullName evidence="1">Uncharacterized protein</fullName>
    </submittedName>
</protein>
<evidence type="ECO:0000313" key="1">
    <source>
        <dbReference type="EMBL" id="KGN41046.1"/>
    </source>
</evidence>
<dbReference type="Proteomes" id="UP000030013">
    <property type="component" value="Unassembled WGS sequence"/>
</dbReference>
<organism evidence="1 2">
    <name type="scientific">Knoellia aerolata DSM 18566</name>
    <dbReference type="NCBI Taxonomy" id="1385519"/>
    <lineage>
        <taxon>Bacteria</taxon>
        <taxon>Bacillati</taxon>
        <taxon>Actinomycetota</taxon>
        <taxon>Actinomycetes</taxon>
        <taxon>Micrococcales</taxon>
        <taxon>Intrasporangiaceae</taxon>
        <taxon>Knoellia</taxon>
    </lineage>
</organism>
<keyword evidence="2" id="KW-1185">Reference proteome</keyword>
<proteinExistence type="predicted"/>
<gene>
    <name evidence="1" type="ORF">N801_09710</name>
</gene>
<sequence length="86" mass="9848">MTHFQLRQPAKAVRYTFRLNESEVIELIAATGRRLSYSNAQGVEELRIWGDLELRIPDGSWVVVMARDVSVLSDEYFSLTFVPSKS</sequence>
<dbReference type="AlphaFoldDB" id="A0A0A0JZW1"/>
<comment type="caution">
    <text evidence="1">The sequence shown here is derived from an EMBL/GenBank/DDBJ whole genome shotgun (WGS) entry which is preliminary data.</text>
</comment>